<reference evidence="12" key="1">
    <citation type="journal article" date="2019" name="Int. J. Syst. Evol. Microbiol.">
        <title>The Global Catalogue of Microorganisms (GCM) 10K type strain sequencing project: providing services to taxonomists for standard genome sequencing and annotation.</title>
        <authorList>
            <consortium name="The Broad Institute Genomics Platform"/>
            <consortium name="The Broad Institute Genome Sequencing Center for Infectious Disease"/>
            <person name="Wu L."/>
            <person name="Ma J."/>
        </authorList>
    </citation>
    <scope>NUCLEOTIDE SEQUENCE [LARGE SCALE GENOMIC DNA]</scope>
    <source>
        <strain evidence="12">CGMCC 4.7283</strain>
    </source>
</reference>
<dbReference type="InterPro" id="IPR039426">
    <property type="entry name" value="TonB-dep_rcpt-like"/>
</dbReference>
<comment type="similarity">
    <text evidence="2 8">Belongs to the TonB-dependent receptor family.</text>
</comment>
<dbReference type="Gene3D" id="2.170.130.10">
    <property type="entry name" value="TonB-dependent receptor, plug domain"/>
    <property type="match status" value="1"/>
</dbReference>
<gene>
    <name evidence="11" type="ORF">ACFO5X_24065</name>
</gene>
<keyword evidence="12" id="KW-1185">Reference proteome</keyword>
<dbReference type="EMBL" id="JBHSGI010000034">
    <property type="protein sequence ID" value="MFC4671648.1"/>
    <property type="molecule type" value="Genomic_DNA"/>
</dbReference>
<name>A0ABV9KNW4_9RHOB</name>
<dbReference type="InterPro" id="IPR012910">
    <property type="entry name" value="Plug_dom"/>
</dbReference>
<dbReference type="Proteomes" id="UP001595973">
    <property type="component" value="Unassembled WGS sequence"/>
</dbReference>
<evidence type="ECO:0000256" key="9">
    <source>
        <dbReference type="SAM" id="SignalP"/>
    </source>
</evidence>
<keyword evidence="11" id="KW-0675">Receptor</keyword>
<protein>
    <submittedName>
        <fullName evidence="11">TonB-dependent receptor plug domain-containing protein</fullName>
    </submittedName>
</protein>
<keyword evidence="5 8" id="KW-0812">Transmembrane</keyword>
<evidence type="ECO:0000256" key="3">
    <source>
        <dbReference type="ARBA" id="ARBA00022448"/>
    </source>
</evidence>
<organism evidence="11 12">
    <name type="scientific">Seohaeicola nanhaiensis</name>
    <dbReference type="NCBI Taxonomy" id="1387282"/>
    <lineage>
        <taxon>Bacteria</taxon>
        <taxon>Pseudomonadati</taxon>
        <taxon>Pseudomonadota</taxon>
        <taxon>Alphaproteobacteria</taxon>
        <taxon>Rhodobacterales</taxon>
        <taxon>Roseobacteraceae</taxon>
        <taxon>Seohaeicola</taxon>
    </lineage>
</organism>
<evidence type="ECO:0000256" key="2">
    <source>
        <dbReference type="ARBA" id="ARBA00009810"/>
    </source>
</evidence>
<dbReference type="RefSeq" id="WP_380722409.1">
    <property type="nucleotide sequence ID" value="NZ_JBHSGI010000034.1"/>
</dbReference>
<evidence type="ECO:0000256" key="5">
    <source>
        <dbReference type="ARBA" id="ARBA00022692"/>
    </source>
</evidence>
<dbReference type="SUPFAM" id="SSF56935">
    <property type="entry name" value="Porins"/>
    <property type="match status" value="1"/>
</dbReference>
<keyword evidence="6 8" id="KW-0472">Membrane</keyword>
<evidence type="ECO:0000256" key="7">
    <source>
        <dbReference type="ARBA" id="ARBA00023237"/>
    </source>
</evidence>
<dbReference type="PROSITE" id="PS52016">
    <property type="entry name" value="TONB_DEPENDENT_REC_3"/>
    <property type="match status" value="1"/>
</dbReference>
<proteinExistence type="inferred from homology"/>
<dbReference type="InterPro" id="IPR036942">
    <property type="entry name" value="Beta-barrel_TonB_sf"/>
</dbReference>
<keyword evidence="3 8" id="KW-0813">Transport</keyword>
<feature type="chain" id="PRO_5047500368" evidence="9">
    <location>
        <begin position="27"/>
        <end position="681"/>
    </location>
</feature>
<dbReference type="CDD" id="cd01347">
    <property type="entry name" value="ligand_gated_channel"/>
    <property type="match status" value="1"/>
</dbReference>
<dbReference type="PANTHER" id="PTHR30069:SF41">
    <property type="entry name" value="HEME_HEMOPEXIN UTILIZATION PROTEIN C"/>
    <property type="match status" value="1"/>
</dbReference>
<evidence type="ECO:0000256" key="1">
    <source>
        <dbReference type="ARBA" id="ARBA00004571"/>
    </source>
</evidence>
<comment type="caution">
    <text evidence="11">The sequence shown here is derived from an EMBL/GenBank/DDBJ whole genome shotgun (WGS) entry which is preliminary data.</text>
</comment>
<dbReference type="Gene3D" id="2.40.170.20">
    <property type="entry name" value="TonB-dependent receptor, beta-barrel domain"/>
    <property type="match status" value="1"/>
</dbReference>
<evidence type="ECO:0000256" key="4">
    <source>
        <dbReference type="ARBA" id="ARBA00022452"/>
    </source>
</evidence>
<feature type="domain" description="TonB-dependent receptor plug" evidence="10">
    <location>
        <begin position="48"/>
        <end position="161"/>
    </location>
</feature>
<accession>A0ABV9KNW4</accession>
<evidence type="ECO:0000313" key="11">
    <source>
        <dbReference type="EMBL" id="MFC4671648.1"/>
    </source>
</evidence>
<keyword evidence="9" id="KW-0732">Signal</keyword>
<keyword evidence="7 8" id="KW-0998">Cell outer membrane</keyword>
<evidence type="ECO:0000256" key="6">
    <source>
        <dbReference type="ARBA" id="ARBA00023136"/>
    </source>
</evidence>
<comment type="subcellular location">
    <subcellularLocation>
        <location evidence="1 8">Cell outer membrane</location>
        <topology evidence="1 8">Multi-pass membrane protein</topology>
    </subcellularLocation>
</comment>
<dbReference type="PANTHER" id="PTHR30069">
    <property type="entry name" value="TONB-DEPENDENT OUTER MEMBRANE RECEPTOR"/>
    <property type="match status" value="1"/>
</dbReference>
<feature type="signal peptide" evidence="9">
    <location>
        <begin position="1"/>
        <end position="26"/>
    </location>
</feature>
<sequence length="681" mass="73836">MTVKADLRVFFLSTTALILATGTATAQDGGEGFLGTLVLGTSKREVQTSTATPVTEVNQEEIDDRQAGTVAELIDSVPGVSLVNGSTPAGSGINIRGFGANSTFGTDQKVAIQIDGASVGAEELYRIGTQLYTDPFLYKQVSVIRGTVGSFEYGSGIIGGVVKLETKDASDFTHGEIGMVFGQTVEFTSNGNGITSSSILAWQPTENFEMLMNYTWRDQSTQTDGSGNSVGNSAFTLPSGLIKAKYTFGANRDQSLTLSLNQSQSSDRDVPFDSFTTTSDAFGNVDRDTLSRTAVLAYNFNPAGNDRINLDVLLSYADQKIDQTYVPGSSFLDGTPDFAQLEPLVNADHHYQTTKLAIKNTAYLTTGQIRHDLRTGVEFIHKKRLDASAAPGGTDDRIALFIVDDMQIGDYWTVSPAWRYERSTVRGSTAPYDQTYKNDAQMGGLSVRRSFSNGFAIFGSAAYTESLPIIDDLDTRGPTSPKNLMNMAEKAHTYEIGASFDRIDLWRDGDRLAIKANYYTSDLYDVTSYTASSSGPSERLAKVENKGLELEASYSTLEGYYVDFNANLVDGEEFNGAGAASRWRNSPADSARLTLGRKFGEALDVSWEVVANKSVQKTATTHVPGFGVHNLRLTWAPETGPLEGTTIRAGIENVFDRAYTPNLSTRPAPGRNFKVTLSRLF</sequence>
<dbReference type="InterPro" id="IPR037066">
    <property type="entry name" value="Plug_dom_sf"/>
</dbReference>
<evidence type="ECO:0000259" key="10">
    <source>
        <dbReference type="Pfam" id="PF07715"/>
    </source>
</evidence>
<evidence type="ECO:0000256" key="8">
    <source>
        <dbReference type="PROSITE-ProRule" id="PRU01360"/>
    </source>
</evidence>
<dbReference type="Pfam" id="PF07715">
    <property type="entry name" value="Plug"/>
    <property type="match status" value="1"/>
</dbReference>
<evidence type="ECO:0000313" key="12">
    <source>
        <dbReference type="Proteomes" id="UP001595973"/>
    </source>
</evidence>
<keyword evidence="4 8" id="KW-1134">Transmembrane beta strand</keyword>